<dbReference type="InterPro" id="IPR001647">
    <property type="entry name" value="HTH_TetR"/>
</dbReference>
<accession>A0A285UXQ2</accession>
<dbReference type="Pfam" id="PF00440">
    <property type="entry name" value="TetR_N"/>
    <property type="match status" value="1"/>
</dbReference>
<proteinExistence type="predicted"/>
<keyword evidence="3" id="KW-0804">Transcription</keyword>
<dbReference type="Proteomes" id="UP000219435">
    <property type="component" value="Unassembled WGS sequence"/>
</dbReference>
<dbReference type="RefSeq" id="WP_097193222.1">
    <property type="nucleotide sequence ID" value="NZ_OBQI01000001.1"/>
</dbReference>
<dbReference type="GO" id="GO:0003700">
    <property type="term" value="F:DNA-binding transcription factor activity"/>
    <property type="evidence" value="ECO:0007669"/>
    <property type="project" value="TreeGrafter"/>
</dbReference>
<dbReference type="OrthoDB" id="9796019at2"/>
<sequence length="212" mass="22095">MAVLSAPDARPSRGGRPRDPSRDGVIRAAILRLLADVGYGALTMDAVASEAGVGKATIYRRWRTKEELVVDTVSDLNAAEAAATAAAEPADTGSLEGDLRVLLRSLVSLVNSPAGAATQALLSSMQHHPALAEAFRGGPVAVWRKAFDDMWARAEQRGEVQKGLSGSLIAEAIGAPIVQRWLVNGEPVDNAFADAVVDVVALPILRAGGAKV</sequence>
<feature type="region of interest" description="Disordered" evidence="5">
    <location>
        <begin position="1"/>
        <end position="21"/>
    </location>
</feature>
<dbReference type="InterPro" id="IPR023772">
    <property type="entry name" value="DNA-bd_HTH_TetR-type_CS"/>
</dbReference>
<dbReference type="PANTHER" id="PTHR30055">
    <property type="entry name" value="HTH-TYPE TRANSCRIPTIONAL REGULATOR RUTR"/>
    <property type="match status" value="1"/>
</dbReference>
<dbReference type="PRINTS" id="PR00455">
    <property type="entry name" value="HTHTETR"/>
</dbReference>
<dbReference type="GO" id="GO:0000976">
    <property type="term" value="F:transcription cis-regulatory region binding"/>
    <property type="evidence" value="ECO:0007669"/>
    <property type="project" value="TreeGrafter"/>
</dbReference>
<gene>
    <name evidence="7" type="ORF">SAMN05660748_0247</name>
</gene>
<keyword evidence="8" id="KW-1185">Reference proteome</keyword>
<dbReference type="InterPro" id="IPR009057">
    <property type="entry name" value="Homeodomain-like_sf"/>
</dbReference>
<dbReference type="SUPFAM" id="SSF48498">
    <property type="entry name" value="Tetracyclin repressor-like, C-terminal domain"/>
    <property type="match status" value="1"/>
</dbReference>
<keyword evidence="2 4" id="KW-0238">DNA-binding</keyword>
<feature type="domain" description="HTH tetR-type" evidence="6">
    <location>
        <begin position="20"/>
        <end position="80"/>
    </location>
</feature>
<dbReference type="InterPro" id="IPR050109">
    <property type="entry name" value="HTH-type_TetR-like_transc_reg"/>
</dbReference>
<dbReference type="PROSITE" id="PS01081">
    <property type="entry name" value="HTH_TETR_1"/>
    <property type="match status" value="1"/>
</dbReference>
<dbReference type="SUPFAM" id="SSF46689">
    <property type="entry name" value="Homeodomain-like"/>
    <property type="match status" value="1"/>
</dbReference>
<dbReference type="PANTHER" id="PTHR30055:SF148">
    <property type="entry name" value="TETR-FAMILY TRANSCRIPTIONAL REGULATOR"/>
    <property type="match status" value="1"/>
</dbReference>
<organism evidence="7 8">
    <name type="scientific">Blastococcus aggregatus</name>
    <dbReference type="NCBI Taxonomy" id="38502"/>
    <lineage>
        <taxon>Bacteria</taxon>
        <taxon>Bacillati</taxon>
        <taxon>Actinomycetota</taxon>
        <taxon>Actinomycetes</taxon>
        <taxon>Geodermatophilales</taxon>
        <taxon>Geodermatophilaceae</taxon>
        <taxon>Blastococcus</taxon>
    </lineage>
</organism>
<evidence type="ECO:0000256" key="1">
    <source>
        <dbReference type="ARBA" id="ARBA00023015"/>
    </source>
</evidence>
<dbReference type="EMBL" id="OBQI01000001">
    <property type="protein sequence ID" value="SOC46467.1"/>
    <property type="molecule type" value="Genomic_DNA"/>
</dbReference>
<protein>
    <submittedName>
        <fullName evidence="7">Transcriptional regulator, TetR family</fullName>
    </submittedName>
</protein>
<dbReference type="AlphaFoldDB" id="A0A285UXQ2"/>
<dbReference type="Pfam" id="PF16859">
    <property type="entry name" value="TetR_C_11"/>
    <property type="match status" value="1"/>
</dbReference>
<evidence type="ECO:0000259" key="6">
    <source>
        <dbReference type="PROSITE" id="PS50977"/>
    </source>
</evidence>
<dbReference type="Gene3D" id="1.10.357.10">
    <property type="entry name" value="Tetracycline Repressor, domain 2"/>
    <property type="match status" value="1"/>
</dbReference>
<evidence type="ECO:0000256" key="5">
    <source>
        <dbReference type="SAM" id="MobiDB-lite"/>
    </source>
</evidence>
<dbReference type="InterPro" id="IPR011075">
    <property type="entry name" value="TetR_C"/>
</dbReference>
<feature type="compositionally biased region" description="Low complexity" evidence="5">
    <location>
        <begin position="1"/>
        <end position="14"/>
    </location>
</feature>
<dbReference type="PROSITE" id="PS50977">
    <property type="entry name" value="HTH_TETR_2"/>
    <property type="match status" value="1"/>
</dbReference>
<evidence type="ECO:0000313" key="7">
    <source>
        <dbReference type="EMBL" id="SOC46467.1"/>
    </source>
</evidence>
<keyword evidence="1" id="KW-0805">Transcription regulation</keyword>
<name>A0A285UXQ2_9ACTN</name>
<dbReference type="Gene3D" id="1.10.10.60">
    <property type="entry name" value="Homeodomain-like"/>
    <property type="match status" value="1"/>
</dbReference>
<evidence type="ECO:0000313" key="8">
    <source>
        <dbReference type="Proteomes" id="UP000219435"/>
    </source>
</evidence>
<evidence type="ECO:0000256" key="4">
    <source>
        <dbReference type="PROSITE-ProRule" id="PRU00335"/>
    </source>
</evidence>
<dbReference type="InterPro" id="IPR036271">
    <property type="entry name" value="Tet_transcr_reg_TetR-rel_C_sf"/>
</dbReference>
<reference evidence="8" key="1">
    <citation type="submission" date="2017-08" db="EMBL/GenBank/DDBJ databases">
        <authorList>
            <person name="Varghese N."/>
            <person name="Submissions S."/>
        </authorList>
    </citation>
    <scope>NUCLEOTIDE SEQUENCE [LARGE SCALE GENOMIC DNA]</scope>
    <source>
        <strain evidence="8">DSM 4725</strain>
    </source>
</reference>
<evidence type="ECO:0000256" key="2">
    <source>
        <dbReference type="ARBA" id="ARBA00023125"/>
    </source>
</evidence>
<evidence type="ECO:0000256" key="3">
    <source>
        <dbReference type="ARBA" id="ARBA00023163"/>
    </source>
</evidence>
<feature type="DNA-binding region" description="H-T-H motif" evidence="4">
    <location>
        <begin position="43"/>
        <end position="62"/>
    </location>
</feature>